<keyword evidence="3 6" id="KW-1133">Transmembrane helix</keyword>
<feature type="compositionally biased region" description="Low complexity" evidence="5">
    <location>
        <begin position="48"/>
        <end position="65"/>
    </location>
</feature>
<evidence type="ECO:0000313" key="8">
    <source>
        <dbReference type="Proteomes" id="UP001500888"/>
    </source>
</evidence>
<feature type="compositionally biased region" description="Gly residues" evidence="5">
    <location>
        <begin position="101"/>
        <end position="112"/>
    </location>
</feature>
<comment type="caution">
    <text evidence="7">The sequence shown here is derived from an EMBL/GenBank/DDBJ whole genome shotgun (WGS) entry which is preliminary data.</text>
</comment>
<proteinExistence type="predicted"/>
<evidence type="ECO:0000256" key="2">
    <source>
        <dbReference type="ARBA" id="ARBA00022692"/>
    </source>
</evidence>
<feature type="compositionally biased region" description="Gly residues" evidence="5">
    <location>
        <begin position="66"/>
        <end position="92"/>
    </location>
</feature>
<evidence type="ECO:0008006" key="9">
    <source>
        <dbReference type="Google" id="ProtNLM"/>
    </source>
</evidence>
<dbReference type="EMBL" id="BAAAZR010000008">
    <property type="protein sequence ID" value="GAA3811999.1"/>
    <property type="molecule type" value="Genomic_DNA"/>
</dbReference>
<accession>A0ABP7I874</accession>
<evidence type="ECO:0000313" key="7">
    <source>
        <dbReference type="EMBL" id="GAA3811999.1"/>
    </source>
</evidence>
<feature type="region of interest" description="Disordered" evidence="5">
    <location>
        <begin position="1"/>
        <end position="125"/>
    </location>
</feature>
<evidence type="ECO:0000256" key="5">
    <source>
        <dbReference type="SAM" id="MobiDB-lite"/>
    </source>
</evidence>
<evidence type="ECO:0000256" key="4">
    <source>
        <dbReference type="ARBA" id="ARBA00023136"/>
    </source>
</evidence>
<protein>
    <recommendedName>
        <fullName evidence="9">DUF4870 domain-containing protein</fullName>
    </recommendedName>
</protein>
<gene>
    <name evidence="7" type="ORF">GCM10022226_35750</name>
</gene>
<organism evidence="7 8">
    <name type="scientific">Sphaerisporangium flaviroseum</name>
    <dbReference type="NCBI Taxonomy" id="509199"/>
    <lineage>
        <taxon>Bacteria</taxon>
        <taxon>Bacillati</taxon>
        <taxon>Actinomycetota</taxon>
        <taxon>Actinomycetes</taxon>
        <taxon>Streptosporangiales</taxon>
        <taxon>Streptosporangiaceae</taxon>
        <taxon>Sphaerisporangium</taxon>
    </lineage>
</organism>
<dbReference type="Proteomes" id="UP001500888">
    <property type="component" value="Unassembled WGS sequence"/>
</dbReference>
<comment type="subcellular location">
    <subcellularLocation>
        <location evidence="1">Membrane</location>
        <topology evidence="1">Multi-pass membrane protein</topology>
    </subcellularLocation>
</comment>
<keyword evidence="2 6" id="KW-0812">Transmembrane</keyword>
<evidence type="ECO:0000256" key="1">
    <source>
        <dbReference type="ARBA" id="ARBA00004141"/>
    </source>
</evidence>
<dbReference type="RefSeq" id="WP_344940712.1">
    <property type="nucleotide sequence ID" value="NZ_BAAAZR010000008.1"/>
</dbReference>
<feature type="compositionally biased region" description="Gly residues" evidence="5">
    <location>
        <begin position="28"/>
        <end position="47"/>
    </location>
</feature>
<feature type="compositionally biased region" description="Basic and acidic residues" evidence="5">
    <location>
        <begin position="1"/>
        <end position="20"/>
    </location>
</feature>
<keyword evidence="4 6" id="KW-0472">Membrane</keyword>
<evidence type="ECO:0000256" key="6">
    <source>
        <dbReference type="SAM" id="Phobius"/>
    </source>
</evidence>
<keyword evidence="8" id="KW-1185">Reference proteome</keyword>
<reference evidence="8" key="1">
    <citation type="journal article" date="2019" name="Int. J. Syst. Evol. Microbiol.">
        <title>The Global Catalogue of Microorganisms (GCM) 10K type strain sequencing project: providing services to taxonomists for standard genome sequencing and annotation.</title>
        <authorList>
            <consortium name="The Broad Institute Genomics Platform"/>
            <consortium name="The Broad Institute Genome Sequencing Center for Infectious Disease"/>
            <person name="Wu L."/>
            <person name="Ma J."/>
        </authorList>
    </citation>
    <scope>NUCLEOTIDE SEQUENCE [LARGE SCALE GENOMIC DNA]</scope>
    <source>
        <strain evidence="8">JCM 16908</strain>
    </source>
</reference>
<name>A0ABP7I874_9ACTN</name>
<sequence length="234" mass="25625">MSETPQDRRPDDLPDDRGHDGPPAYGQPGHGRPGYGQQGYGQQGYGHQGYEQPGYGQQGYEQPGYGQPGYGQPGYGQQGYGQQGYGQPGYGHQGYEQPGYGQPGYGHQGYGPMGRPPEPHVPGRYGPRPGSDDTTMSMLAHLLGLLTSFVGPLIIYLVKKDESPYVRDQAAEALNFQITLFIAYVVCTVLAFVIIGFLLMFVVWIGSLIMMIMASVAANRGENYRYPMNIRFVS</sequence>
<dbReference type="InterPro" id="IPR019109">
    <property type="entry name" value="MamF_MmsF"/>
</dbReference>
<evidence type="ECO:0000256" key="3">
    <source>
        <dbReference type="ARBA" id="ARBA00022989"/>
    </source>
</evidence>
<dbReference type="Pfam" id="PF09685">
    <property type="entry name" value="MamF_MmsF"/>
    <property type="match status" value="1"/>
</dbReference>
<feature type="transmembrane region" description="Helical" evidence="6">
    <location>
        <begin position="178"/>
        <end position="205"/>
    </location>
</feature>
<feature type="transmembrane region" description="Helical" evidence="6">
    <location>
        <begin position="138"/>
        <end position="158"/>
    </location>
</feature>